<dbReference type="Proteomes" id="UP001219568">
    <property type="component" value="Unassembled WGS sequence"/>
</dbReference>
<evidence type="ECO:0000313" key="3">
    <source>
        <dbReference type="Proteomes" id="UP001219568"/>
    </source>
</evidence>
<accession>A0AAD6INQ8</accession>
<dbReference type="InterPro" id="IPR001810">
    <property type="entry name" value="F-box_dom"/>
</dbReference>
<evidence type="ECO:0000313" key="2">
    <source>
        <dbReference type="EMBL" id="KAJ6056973.1"/>
    </source>
</evidence>
<dbReference type="SUPFAM" id="SSF81383">
    <property type="entry name" value="F-box domain"/>
    <property type="match status" value="1"/>
</dbReference>
<dbReference type="AlphaFoldDB" id="A0AAD6INQ8"/>
<name>A0AAD6INQ8_PENCN</name>
<feature type="domain" description="F-box" evidence="1">
    <location>
        <begin position="1"/>
        <end position="44"/>
    </location>
</feature>
<dbReference type="InterPro" id="IPR036047">
    <property type="entry name" value="F-box-like_dom_sf"/>
</dbReference>
<keyword evidence="3" id="KW-1185">Reference proteome</keyword>
<reference evidence="2" key="2">
    <citation type="submission" date="2023-01" db="EMBL/GenBank/DDBJ databases">
        <authorList>
            <person name="Petersen C."/>
        </authorList>
    </citation>
    <scope>NUCLEOTIDE SEQUENCE</scope>
    <source>
        <strain evidence="2">IBT 15450</strain>
    </source>
</reference>
<sequence>MLDELPLELLTLIAQSLPTSSLRALSCVSFRFYSALVPEIYRDLAFCALSEWALNVLNINSFFLRHGSLRASSYLQHTKNLHIEAPIHLARFNRCAYYSIFRTASLSRCSSTLGASNNATAHEQFLCDITDQLQLVFARLKPNSLYAFRWRLGTCMPMGVLDQGGYLSRHQKSLARLSLVTDGTCPHAWSHLDGLSELSCLKELEWEGIQHSAEIDSLQQCIRQNWSHLTSLSVGFVSTSNDITLCRDILGLRWPIPTLRGGPPALPRLSTLLLSKVTLPSNLSPGDSLIFLNLRVLKLRDCPNQLQLLGSMSRCQKALRLEQFEACFDFQLHHQVRDFSALVDFLLSFHGLRHLHLRLFNFPSSESRMKDAIQHHQPTLETFIYHERQLASLDDDGLFEEVRDVPPAWFPHLPTIVDPHKVTGLALCATPSATELCLQSVNTHTKLQLLHLRFSGPERIHRNIRQEILAHLYERQTDSPHVDSLGHCGNAHLSLPSSECEYDSLFDDYFETLPGDDTVAQDASMVCSPRHTEAEEFLSFAEWAFGPCGIPSLQVLAFGDFSHEERYQEQQFLVRRLDPALACGQNGVARCFSDNNRGGPFFVPAVMSDTWTWDGLSFDGPQFLSACPGGGLMESPYEM</sequence>
<dbReference type="EMBL" id="JAQJZL010000001">
    <property type="protein sequence ID" value="KAJ6056973.1"/>
    <property type="molecule type" value="Genomic_DNA"/>
</dbReference>
<organism evidence="2 3">
    <name type="scientific">Penicillium canescens</name>
    <dbReference type="NCBI Taxonomy" id="5083"/>
    <lineage>
        <taxon>Eukaryota</taxon>
        <taxon>Fungi</taxon>
        <taxon>Dikarya</taxon>
        <taxon>Ascomycota</taxon>
        <taxon>Pezizomycotina</taxon>
        <taxon>Eurotiomycetes</taxon>
        <taxon>Eurotiomycetidae</taxon>
        <taxon>Eurotiales</taxon>
        <taxon>Aspergillaceae</taxon>
        <taxon>Penicillium</taxon>
    </lineage>
</organism>
<gene>
    <name evidence="2" type="ORF">N7460_000247</name>
</gene>
<evidence type="ECO:0000259" key="1">
    <source>
        <dbReference type="PROSITE" id="PS50181"/>
    </source>
</evidence>
<reference evidence="2" key="1">
    <citation type="journal article" date="2023" name="IMA Fungus">
        <title>Comparative genomic study of the Penicillium genus elucidates a diverse pangenome and 15 lateral gene transfer events.</title>
        <authorList>
            <person name="Petersen C."/>
            <person name="Sorensen T."/>
            <person name="Nielsen M.R."/>
            <person name="Sondergaard T.E."/>
            <person name="Sorensen J.L."/>
            <person name="Fitzpatrick D.A."/>
            <person name="Frisvad J.C."/>
            <person name="Nielsen K.L."/>
        </authorList>
    </citation>
    <scope>NUCLEOTIDE SEQUENCE</scope>
    <source>
        <strain evidence="2">IBT 15450</strain>
    </source>
</reference>
<proteinExistence type="predicted"/>
<comment type="caution">
    <text evidence="2">The sequence shown here is derived from an EMBL/GenBank/DDBJ whole genome shotgun (WGS) entry which is preliminary data.</text>
</comment>
<dbReference type="PROSITE" id="PS50181">
    <property type="entry name" value="FBOX"/>
    <property type="match status" value="1"/>
</dbReference>
<dbReference type="Pfam" id="PF00646">
    <property type="entry name" value="F-box"/>
    <property type="match status" value="1"/>
</dbReference>
<protein>
    <recommendedName>
        <fullName evidence="1">F-box domain-containing protein</fullName>
    </recommendedName>
</protein>